<dbReference type="SUPFAM" id="SSF74650">
    <property type="entry name" value="Galactose mutarotase-like"/>
    <property type="match status" value="1"/>
</dbReference>
<accession>A0A060BQ45</accession>
<dbReference type="InterPro" id="IPR014718">
    <property type="entry name" value="GH-type_carb-bd"/>
</dbReference>
<sequence length="150" mass="16261">MSYGDVPIDVIEPGHVVVLPVDITLPSGGWVTFTARDTVARGMRPAGHIVGSVQCLAPANHAPEDRPAPRAAVCATGLIQRQPDRGATDVHLPGLTLGGMRLEVWRAPTDNDEGPTWPIAQEWRMLGLDRLRHRVVSHIETPSEATVVMR</sequence>
<evidence type="ECO:0000313" key="1">
    <source>
        <dbReference type="EMBL" id="AIA85069.1"/>
    </source>
</evidence>
<reference evidence="1" key="1">
    <citation type="journal article" date="2013" name="Environ. Microbiol.">
        <title>Seasonally variable intestinal metagenomes of the red palm weevil (Rhynchophorus ferrugineus).</title>
        <authorList>
            <person name="Jia S."/>
            <person name="Zhang X."/>
            <person name="Zhang G."/>
            <person name="Yin A."/>
            <person name="Zhang S."/>
            <person name="Li F."/>
            <person name="Wang L."/>
            <person name="Zhao D."/>
            <person name="Yun Q."/>
            <person name="Tala"/>
            <person name="Wang J."/>
            <person name="Sun G."/>
            <person name="Baabdullah M."/>
            <person name="Yu X."/>
            <person name="Hu S."/>
            <person name="Al-Mssallem I.S."/>
            <person name="Yu J."/>
        </authorList>
    </citation>
    <scope>NUCLEOTIDE SEQUENCE</scope>
</reference>
<dbReference type="GO" id="GO:0030246">
    <property type="term" value="F:carbohydrate binding"/>
    <property type="evidence" value="ECO:0007669"/>
    <property type="project" value="InterPro"/>
</dbReference>
<dbReference type="AlphaFoldDB" id="A0A060BQ45"/>
<organism evidence="1">
    <name type="scientific">uncultured Streptomyces sp</name>
    <dbReference type="NCBI Taxonomy" id="174707"/>
    <lineage>
        <taxon>Bacteria</taxon>
        <taxon>Bacillati</taxon>
        <taxon>Actinomycetota</taxon>
        <taxon>Actinomycetes</taxon>
        <taxon>Kitasatosporales</taxon>
        <taxon>Streptomycetaceae</taxon>
        <taxon>Streptomyces</taxon>
        <taxon>environmental samples</taxon>
    </lineage>
</organism>
<feature type="non-terminal residue" evidence="1">
    <location>
        <position position="150"/>
    </location>
</feature>
<dbReference type="InterPro" id="IPR011013">
    <property type="entry name" value="Gal_mutarotase_sf_dom"/>
</dbReference>
<dbReference type="GO" id="GO:0005975">
    <property type="term" value="P:carbohydrate metabolic process"/>
    <property type="evidence" value="ECO:0007669"/>
    <property type="project" value="InterPro"/>
</dbReference>
<dbReference type="Gene3D" id="2.70.98.10">
    <property type="match status" value="1"/>
</dbReference>
<dbReference type="GO" id="GO:0003824">
    <property type="term" value="F:catalytic activity"/>
    <property type="evidence" value="ECO:0007669"/>
    <property type="project" value="InterPro"/>
</dbReference>
<protein>
    <submittedName>
        <fullName evidence="1">CAZy families GH2 protein</fullName>
    </submittedName>
</protein>
<name>A0A060BQ45_9ACTN</name>
<proteinExistence type="predicted"/>
<dbReference type="EMBL" id="KF117811">
    <property type="protein sequence ID" value="AIA85069.1"/>
    <property type="molecule type" value="Genomic_DNA"/>
</dbReference>